<proteinExistence type="predicted"/>
<dbReference type="PaxDb" id="2903-EOD08371"/>
<dbReference type="AlphaFoldDB" id="A0A0D3IAT6"/>
<evidence type="ECO:0000313" key="3">
    <source>
        <dbReference type="Proteomes" id="UP000013827"/>
    </source>
</evidence>
<dbReference type="GeneID" id="17254561"/>
<accession>A0A0D3IAT6</accession>
<reference evidence="2" key="2">
    <citation type="submission" date="2024-10" db="UniProtKB">
        <authorList>
            <consortium name="EnsemblProtists"/>
        </authorList>
    </citation>
    <scope>IDENTIFICATION</scope>
</reference>
<protein>
    <submittedName>
        <fullName evidence="2">Uncharacterized protein</fullName>
    </submittedName>
</protein>
<evidence type="ECO:0000313" key="2">
    <source>
        <dbReference type="EnsemblProtists" id="EOD08371"/>
    </source>
</evidence>
<reference evidence="3" key="1">
    <citation type="journal article" date="2013" name="Nature">
        <title>Pan genome of the phytoplankton Emiliania underpins its global distribution.</title>
        <authorList>
            <person name="Read B.A."/>
            <person name="Kegel J."/>
            <person name="Klute M.J."/>
            <person name="Kuo A."/>
            <person name="Lefebvre S.C."/>
            <person name="Maumus F."/>
            <person name="Mayer C."/>
            <person name="Miller J."/>
            <person name="Monier A."/>
            <person name="Salamov A."/>
            <person name="Young J."/>
            <person name="Aguilar M."/>
            <person name="Claverie J.M."/>
            <person name="Frickenhaus S."/>
            <person name="Gonzalez K."/>
            <person name="Herman E.K."/>
            <person name="Lin Y.C."/>
            <person name="Napier J."/>
            <person name="Ogata H."/>
            <person name="Sarno A.F."/>
            <person name="Shmutz J."/>
            <person name="Schroeder D."/>
            <person name="de Vargas C."/>
            <person name="Verret F."/>
            <person name="von Dassow P."/>
            <person name="Valentin K."/>
            <person name="Van de Peer Y."/>
            <person name="Wheeler G."/>
            <person name="Dacks J.B."/>
            <person name="Delwiche C.F."/>
            <person name="Dyhrman S.T."/>
            <person name="Glockner G."/>
            <person name="John U."/>
            <person name="Richards T."/>
            <person name="Worden A.Z."/>
            <person name="Zhang X."/>
            <person name="Grigoriev I.V."/>
            <person name="Allen A.E."/>
            <person name="Bidle K."/>
            <person name="Borodovsky M."/>
            <person name="Bowler C."/>
            <person name="Brownlee C."/>
            <person name="Cock J.M."/>
            <person name="Elias M."/>
            <person name="Gladyshev V.N."/>
            <person name="Groth M."/>
            <person name="Guda C."/>
            <person name="Hadaegh A."/>
            <person name="Iglesias-Rodriguez M.D."/>
            <person name="Jenkins J."/>
            <person name="Jones B.M."/>
            <person name="Lawson T."/>
            <person name="Leese F."/>
            <person name="Lindquist E."/>
            <person name="Lobanov A."/>
            <person name="Lomsadze A."/>
            <person name="Malik S.B."/>
            <person name="Marsh M.E."/>
            <person name="Mackinder L."/>
            <person name="Mock T."/>
            <person name="Mueller-Roeber B."/>
            <person name="Pagarete A."/>
            <person name="Parker M."/>
            <person name="Probert I."/>
            <person name="Quesneville H."/>
            <person name="Raines C."/>
            <person name="Rensing S.A."/>
            <person name="Riano-Pachon D.M."/>
            <person name="Richier S."/>
            <person name="Rokitta S."/>
            <person name="Shiraiwa Y."/>
            <person name="Soanes D.M."/>
            <person name="van der Giezen M."/>
            <person name="Wahlund T.M."/>
            <person name="Williams B."/>
            <person name="Wilson W."/>
            <person name="Wolfe G."/>
            <person name="Wurch L.L."/>
        </authorList>
    </citation>
    <scope>NUCLEOTIDE SEQUENCE</scope>
</reference>
<dbReference type="EnsemblProtists" id="EOD08371">
    <property type="protein sequence ID" value="EOD08371"/>
    <property type="gene ID" value="EMIHUDRAFT_217509"/>
</dbReference>
<dbReference type="KEGG" id="ehx:EMIHUDRAFT_217509"/>
<name>A0A0D3IAT6_EMIH1</name>
<dbReference type="RefSeq" id="XP_005760800.1">
    <property type="nucleotide sequence ID" value="XM_005760743.1"/>
</dbReference>
<keyword evidence="3" id="KW-1185">Reference proteome</keyword>
<dbReference type="HOGENOM" id="CLU_1108760_0_0_1"/>
<feature type="region of interest" description="Disordered" evidence="1">
    <location>
        <begin position="226"/>
        <end position="251"/>
    </location>
</feature>
<dbReference type="Proteomes" id="UP000013827">
    <property type="component" value="Unassembled WGS sequence"/>
</dbReference>
<sequence>MPLLRIVDVVEKLFFAQCAPVPCPCGGGRVVGGDRRIPSYSGDYRYAREDKDVDVQLLLFESFGGFGRGIREILRKAADVLQNKLTRAQYLDEVTWTTKSWLGLQKQRIAVILHTAIAEQIVNELACPAEGGQSHQIAMTNAGRGVRKRRVAVEMEDKELEVETPTVDASGTVDVPSITADRAAYGGEVGGPAVDVSLPSVLSRSHRPGGGLVDISAPSAGASYGMPAAGVETPTIDVGGPRNDQNGSNAP</sequence>
<evidence type="ECO:0000256" key="1">
    <source>
        <dbReference type="SAM" id="MobiDB-lite"/>
    </source>
</evidence>
<organism evidence="2 3">
    <name type="scientific">Emiliania huxleyi (strain CCMP1516)</name>
    <dbReference type="NCBI Taxonomy" id="280463"/>
    <lineage>
        <taxon>Eukaryota</taxon>
        <taxon>Haptista</taxon>
        <taxon>Haptophyta</taxon>
        <taxon>Prymnesiophyceae</taxon>
        <taxon>Isochrysidales</taxon>
        <taxon>Noelaerhabdaceae</taxon>
        <taxon>Emiliania</taxon>
    </lineage>
</organism>